<protein>
    <submittedName>
        <fullName evidence="2">Protein phosphatase 2C domain-containing protein</fullName>
    </submittedName>
</protein>
<dbReference type="EMBL" id="DXBV01000025">
    <property type="protein sequence ID" value="HIZ30123.1"/>
    <property type="molecule type" value="Genomic_DNA"/>
</dbReference>
<name>A0A9D2E3F3_9FIRM</name>
<accession>A0A9D2E3F3</accession>
<dbReference type="Pfam" id="PF13672">
    <property type="entry name" value="PP2C_2"/>
    <property type="match status" value="1"/>
</dbReference>
<dbReference type="InterPro" id="IPR001932">
    <property type="entry name" value="PPM-type_phosphatase-like_dom"/>
</dbReference>
<dbReference type="Gene3D" id="3.60.40.10">
    <property type="entry name" value="PPM-type phosphatase domain"/>
    <property type="match status" value="1"/>
</dbReference>
<dbReference type="SUPFAM" id="SSF81606">
    <property type="entry name" value="PP2C-like"/>
    <property type="match status" value="1"/>
</dbReference>
<reference evidence="2" key="1">
    <citation type="journal article" date="2021" name="PeerJ">
        <title>Extensive microbial diversity within the chicken gut microbiome revealed by metagenomics and culture.</title>
        <authorList>
            <person name="Gilroy R."/>
            <person name="Ravi A."/>
            <person name="Getino M."/>
            <person name="Pursley I."/>
            <person name="Horton D.L."/>
            <person name="Alikhan N.F."/>
            <person name="Baker D."/>
            <person name="Gharbi K."/>
            <person name="Hall N."/>
            <person name="Watson M."/>
            <person name="Adriaenssens E.M."/>
            <person name="Foster-Nyarko E."/>
            <person name="Jarju S."/>
            <person name="Secka A."/>
            <person name="Antonio M."/>
            <person name="Oren A."/>
            <person name="Chaudhuri R.R."/>
            <person name="La Ragione R."/>
            <person name="Hildebrand F."/>
            <person name="Pallen M.J."/>
        </authorList>
    </citation>
    <scope>NUCLEOTIDE SEQUENCE</scope>
    <source>
        <strain evidence="2">ChiGjej4B4-18154</strain>
    </source>
</reference>
<dbReference type="Proteomes" id="UP000824035">
    <property type="component" value="Unassembled WGS sequence"/>
</dbReference>
<reference evidence="2" key="2">
    <citation type="submission" date="2021-04" db="EMBL/GenBank/DDBJ databases">
        <authorList>
            <person name="Gilroy R."/>
        </authorList>
    </citation>
    <scope>NUCLEOTIDE SEQUENCE</scope>
    <source>
        <strain evidence="2">ChiGjej4B4-18154</strain>
    </source>
</reference>
<evidence type="ECO:0000313" key="2">
    <source>
        <dbReference type="EMBL" id="HIZ30123.1"/>
    </source>
</evidence>
<dbReference type="AlphaFoldDB" id="A0A9D2E3F3"/>
<proteinExistence type="predicted"/>
<feature type="domain" description="PPM-type phosphatase" evidence="1">
    <location>
        <begin position="11"/>
        <end position="217"/>
    </location>
</feature>
<dbReference type="InterPro" id="IPR036457">
    <property type="entry name" value="PPM-type-like_dom_sf"/>
</dbReference>
<evidence type="ECO:0000313" key="3">
    <source>
        <dbReference type="Proteomes" id="UP000824035"/>
    </source>
</evidence>
<sequence>MAMKTAAAVYRGLSHQVRGVPCQDEAKALHTGDWAVAAVCDGAGSCPRSEVAARALCGWAVRWLPQRFDELYALEDRELARRVLEAGLERLDATGLDRQEAYCTLLCAVRHRDGRLLVLHIGDGYVFSAGEALSLPENGRYANETYFFSGPCAEEHLRVLRRRETGPTTLLLTSDGCGDALYDAAAGRPAAAVKRLCEGFARCTEEEAAEALEHNLREVFSRVSEDDLSLALLRCD</sequence>
<evidence type="ECO:0000259" key="1">
    <source>
        <dbReference type="Pfam" id="PF13672"/>
    </source>
</evidence>
<gene>
    <name evidence="2" type="ORF">H9813_02670</name>
</gene>
<comment type="caution">
    <text evidence="2">The sequence shown here is derived from an EMBL/GenBank/DDBJ whole genome shotgun (WGS) entry which is preliminary data.</text>
</comment>
<organism evidence="2 3">
    <name type="scientific">Candidatus Allofournierella merdipullorum</name>
    <dbReference type="NCBI Taxonomy" id="2838595"/>
    <lineage>
        <taxon>Bacteria</taxon>
        <taxon>Bacillati</taxon>
        <taxon>Bacillota</taxon>
        <taxon>Clostridia</taxon>
        <taxon>Eubacteriales</taxon>
        <taxon>Oscillospiraceae</taxon>
        <taxon>Allofournierella</taxon>
    </lineage>
</organism>